<evidence type="ECO:0000313" key="6">
    <source>
        <dbReference type="Proteomes" id="UP000478183"/>
    </source>
</evidence>
<dbReference type="NCBIfam" id="TIGR00685">
    <property type="entry name" value="T6PP"/>
    <property type="match status" value="1"/>
</dbReference>
<dbReference type="Proteomes" id="UP000478183">
    <property type="component" value="Unassembled WGS sequence"/>
</dbReference>
<keyword evidence="4" id="KW-0479">Metal-binding</keyword>
<keyword evidence="4" id="KW-0460">Magnesium</keyword>
<dbReference type="AlphaFoldDB" id="A0A6L6J710"/>
<dbReference type="Gene3D" id="3.30.70.1020">
    <property type="entry name" value="Trehalose-6-phosphate phosphatase related protein, domain 2"/>
    <property type="match status" value="1"/>
</dbReference>
<comment type="catalytic activity">
    <reaction evidence="4">
        <text>alpha,alpha-trehalose 6-phosphate + H2O = alpha,alpha-trehalose + phosphate</text>
        <dbReference type="Rhea" id="RHEA:23420"/>
        <dbReference type="ChEBI" id="CHEBI:15377"/>
        <dbReference type="ChEBI" id="CHEBI:16551"/>
        <dbReference type="ChEBI" id="CHEBI:43474"/>
        <dbReference type="ChEBI" id="CHEBI:58429"/>
        <dbReference type="EC" id="3.1.3.12"/>
    </reaction>
</comment>
<dbReference type="InterPro" id="IPR044651">
    <property type="entry name" value="OTSB-like"/>
</dbReference>
<comment type="cofactor">
    <cofactor evidence="4">
        <name>Mg(2+)</name>
        <dbReference type="ChEBI" id="CHEBI:18420"/>
    </cofactor>
</comment>
<comment type="pathway">
    <text evidence="1 4">Glycan biosynthesis; trehalose biosynthesis.</text>
</comment>
<dbReference type="EMBL" id="WMIE01000001">
    <property type="protein sequence ID" value="MTH76998.1"/>
    <property type="molecule type" value="Genomic_DNA"/>
</dbReference>
<evidence type="ECO:0000256" key="4">
    <source>
        <dbReference type="RuleBase" id="RU361117"/>
    </source>
</evidence>
<keyword evidence="6" id="KW-1185">Reference proteome</keyword>
<dbReference type="NCBIfam" id="TIGR01484">
    <property type="entry name" value="HAD-SF-IIB"/>
    <property type="match status" value="1"/>
</dbReference>
<reference evidence="5 6" key="1">
    <citation type="submission" date="2019-11" db="EMBL/GenBank/DDBJ databases">
        <authorList>
            <person name="Dong K."/>
        </authorList>
    </citation>
    <scope>NUCLEOTIDE SEQUENCE [LARGE SCALE GENOMIC DNA]</scope>
    <source>
        <strain evidence="5 6">NBRC 111993</strain>
    </source>
</reference>
<protein>
    <recommendedName>
        <fullName evidence="4">Trehalose 6-phosphate phosphatase</fullName>
        <ecNumber evidence="4">3.1.3.12</ecNumber>
    </recommendedName>
</protein>
<dbReference type="InterPro" id="IPR006379">
    <property type="entry name" value="HAD-SF_hydro_IIB"/>
</dbReference>
<evidence type="ECO:0000313" key="5">
    <source>
        <dbReference type="EMBL" id="MTH76998.1"/>
    </source>
</evidence>
<dbReference type="EC" id="3.1.3.12" evidence="4"/>
<comment type="caution">
    <text evidence="5">The sequence shown here is derived from an EMBL/GenBank/DDBJ whole genome shotgun (WGS) entry which is preliminary data.</text>
</comment>
<dbReference type="GO" id="GO:0046872">
    <property type="term" value="F:metal ion binding"/>
    <property type="evidence" value="ECO:0007669"/>
    <property type="project" value="UniProtKB-KW"/>
</dbReference>
<accession>A0A6L6J710</accession>
<comment type="function">
    <text evidence="4">Removes the phosphate from trehalose 6-phosphate to produce free trehalose.</text>
</comment>
<dbReference type="InterPro" id="IPR036412">
    <property type="entry name" value="HAD-like_sf"/>
</dbReference>
<name>A0A6L6J710_9RHOB</name>
<dbReference type="Gene3D" id="3.40.50.1000">
    <property type="entry name" value="HAD superfamily/HAD-like"/>
    <property type="match status" value="1"/>
</dbReference>
<keyword evidence="3 4" id="KW-0378">Hydrolase</keyword>
<dbReference type="InterPro" id="IPR023214">
    <property type="entry name" value="HAD_sf"/>
</dbReference>
<sequence length="259" mass="28199">MRCCVRRWKRTEILRDIFKDFGSLDLDQHAFFFDFDGTLAEIAPRPQDVSLGFGIRRDILRLSERTNGAVAIITGRNRDEITPHLDATIPIAGLHGVDFPGNAADPDLAEKVAAIRPLLPALTDLVATYPGAVLEDKGQGLALHWRGAPSSEAVMLAAANQSLALLGANWRLQLGKSVAEIRPVGDDKGVALRRFMAQPPFADRRPIAFGDDLNDLPMLEAARESGGMAVALGERDLPADIHLSGPAELADWLERRLEA</sequence>
<evidence type="ECO:0000256" key="3">
    <source>
        <dbReference type="ARBA" id="ARBA00022801"/>
    </source>
</evidence>
<dbReference type="Pfam" id="PF02358">
    <property type="entry name" value="Trehalose_PPase"/>
    <property type="match status" value="1"/>
</dbReference>
<evidence type="ECO:0000256" key="1">
    <source>
        <dbReference type="ARBA" id="ARBA00005199"/>
    </source>
</evidence>
<dbReference type="GO" id="GO:0004805">
    <property type="term" value="F:trehalose-phosphatase activity"/>
    <property type="evidence" value="ECO:0007669"/>
    <property type="project" value="UniProtKB-EC"/>
</dbReference>
<proteinExistence type="inferred from homology"/>
<dbReference type="GO" id="GO:0005992">
    <property type="term" value="P:trehalose biosynthetic process"/>
    <property type="evidence" value="ECO:0007669"/>
    <property type="project" value="UniProtKB-UniPathway"/>
</dbReference>
<dbReference type="PANTHER" id="PTHR43768:SF3">
    <property type="entry name" value="TREHALOSE 6-PHOSPHATE PHOSPHATASE"/>
    <property type="match status" value="1"/>
</dbReference>
<comment type="similarity">
    <text evidence="2 4">Belongs to the trehalose phosphatase family.</text>
</comment>
<gene>
    <name evidence="5" type="primary">otsB</name>
    <name evidence="5" type="ORF">GL286_04555</name>
</gene>
<dbReference type="SUPFAM" id="SSF56784">
    <property type="entry name" value="HAD-like"/>
    <property type="match status" value="1"/>
</dbReference>
<organism evidence="5 6">
    <name type="scientific">Paracoccus aestuariivivens</name>
    <dbReference type="NCBI Taxonomy" id="1820333"/>
    <lineage>
        <taxon>Bacteria</taxon>
        <taxon>Pseudomonadati</taxon>
        <taxon>Pseudomonadota</taxon>
        <taxon>Alphaproteobacteria</taxon>
        <taxon>Rhodobacterales</taxon>
        <taxon>Paracoccaceae</taxon>
        <taxon>Paracoccus</taxon>
    </lineage>
</organism>
<evidence type="ECO:0000256" key="2">
    <source>
        <dbReference type="ARBA" id="ARBA00008770"/>
    </source>
</evidence>
<dbReference type="InterPro" id="IPR003337">
    <property type="entry name" value="Trehalose_PPase"/>
</dbReference>
<dbReference type="PANTHER" id="PTHR43768">
    <property type="entry name" value="TREHALOSE 6-PHOSPHATE PHOSPHATASE"/>
    <property type="match status" value="1"/>
</dbReference>
<dbReference type="UniPathway" id="UPA00299"/>